<keyword evidence="1" id="KW-0597">Phosphoprotein</keyword>
<feature type="region of interest" description="Disordered" evidence="2">
    <location>
        <begin position="723"/>
        <end position="750"/>
    </location>
</feature>
<feature type="compositionally biased region" description="Low complexity" evidence="2">
    <location>
        <begin position="546"/>
        <end position="556"/>
    </location>
</feature>
<feature type="compositionally biased region" description="Polar residues" evidence="2">
    <location>
        <begin position="557"/>
        <end position="573"/>
    </location>
</feature>
<feature type="compositionally biased region" description="Low complexity" evidence="2">
    <location>
        <begin position="55"/>
        <end position="67"/>
    </location>
</feature>
<dbReference type="Gene3D" id="3.30.1370.50">
    <property type="entry name" value="R3H-like domain"/>
    <property type="match status" value="1"/>
</dbReference>
<evidence type="ECO:0000256" key="1">
    <source>
        <dbReference type="ARBA" id="ARBA00022553"/>
    </source>
</evidence>
<dbReference type="Pfam" id="PF01424">
    <property type="entry name" value="R3H"/>
    <property type="match status" value="1"/>
</dbReference>
<proteinExistence type="predicted"/>
<dbReference type="GO" id="GO:0003676">
    <property type="term" value="F:nucleic acid binding"/>
    <property type="evidence" value="ECO:0007669"/>
    <property type="project" value="UniProtKB-UniRule"/>
</dbReference>
<dbReference type="InterPro" id="IPR051937">
    <property type="entry name" value="R3H_domain_containing"/>
</dbReference>
<dbReference type="PANTHER" id="PTHR15672:SF8">
    <property type="entry name" value="PROTEIN ENCORE"/>
    <property type="match status" value="1"/>
</dbReference>
<dbReference type="InterPro" id="IPR024771">
    <property type="entry name" value="SUZ"/>
</dbReference>
<dbReference type="PROSITE" id="PS51673">
    <property type="entry name" value="SUZ"/>
    <property type="match status" value="1"/>
</dbReference>
<feature type="compositionally biased region" description="Low complexity" evidence="2">
    <location>
        <begin position="143"/>
        <end position="169"/>
    </location>
</feature>
<evidence type="ECO:0000313" key="5">
    <source>
        <dbReference type="EMBL" id="CAH0599918.1"/>
    </source>
</evidence>
<sequence length="1315" mass="147509">METTEVEKSNGSEETPHLNRNRSFKSKQLVRSQALRETHSPPRALSPAQPPAPTPTINNGITINNNNVKSAPNVDKSAPNVANSAHNVANSAPNLANSAHNVANSAPNVTNSAHNVANSAPKVIKTNTVTVSGPNEINDDRTVSVSDDSSHVSVRSSDVNSSAVKLNDNNNDDYKKKQPVEIQITSGGWDEATHERGRARRWHSDAPRDLLSNNPRVCCVCGSCSACVHCRGRRRRHYCSHKQDSGIVCPDDCPDYSDNETGGHNNNNIRKSSSLDVDDSVYCRCPDRKERPKNIPLSRYDSDERNEPTGPELVAFIKDTLNKNVRDRMALLKIERELHALVNDTGRCIVRFPVMTSYGRMLVHRVAALFQLSHHLDHSNKTCVLVSKSGTCGGRIPCTSFKEWCTATFPPSPQRPQPEPPHAKSILKRDTHSLDEAGGGALANTRSKSLEQRERDYERVRRRIFSSQEEAQWPWLASGPIKLLTPEGGRNRLLKVQSLEGAPGGARGGWRGGRGPVSKSHSFGGYAGTEQPHAPRLLSRQGDLASSSWRLSPSSSGYKTLSLRSTDSITPSPTGGASPEPAAVAEGAVVWAVTDMAAVPPGALVIHPQTGRPLTNPDGSVYTFDPANPPVLYDTGALTDQQKLDPNNEKRRGRLEKQHSFIDNECGCGSREDCRGNCCCDCRRREHTETTTVQQASPIHVEANQQTDAQETPIQYEIKQPEITASEQVYPTNTEPYEEPTNQKPEYDQTANQRQEYEVQTNITTNQNASYEKPAKAYEQPSYEQEQVYQQYEQYEPTNHKPAEPVRYEPTNQIALNNSMQNRGVKMTNQDGLEVHYQQQYVHQGYRTDEMTSPPQLMNQFMSQEMNMQVMTQAKLTPLPLPDPNMRPMSLTNMTNMTNMVYPAMQGYPYQCRIEPSLQMYQQVMPAEEQKLTAQHTDTAFRIDPSYPYAALDYSGCGTCDTTLGQQPRSYSVPYGQLEVPQVLPPYPMPNMLLQQPPLQAYPQYTEQMQWAAVPTGAASTAGKLVVPELYPVLHYPAHYPAHYNYVYPQVGQVMPQPYRICQPVYPVLDKQDRRNSFTPRPKRNSIGSACNTPHDDKVPYDDYTRQTTQQLTTQPQYTTQQLTTQQLTTQQQYTTQQQQSHNAQTTHQSEIAVKIQQIKSEMAQLNTRERDGRIDREREKRGEYKRRNSGNGLLGNCPVNTFGVNNGRVMGRGSGEDGQLSHAARAIVNSLRNMQAKNTYQVNRRDYQGQNPRGERPAPAQEHDRQLNVPLYRQPYLLRQMSQPSTWCRRSPAPVHPVLNHPRRQHPDNRNPRR</sequence>
<dbReference type="SMART" id="SM00393">
    <property type="entry name" value="R3H"/>
    <property type="match status" value="1"/>
</dbReference>
<dbReference type="Proteomes" id="UP001154114">
    <property type="component" value="Chromosome 29"/>
</dbReference>
<dbReference type="SUPFAM" id="SSF82708">
    <property type="entry name" value="R3H domain"/>
    <property type="match status" value="1"/>
</dbReference>
<dbReference type="InterPro" id="IPR001374">
    <property type="entry name" value="R3H_dom"/>
</dbReference>
<evidence type="ECO:0000259" key="4">
    <source>
        <dbReference type="PROSITE" id="PS51673"/>
    </source>
</evidence>
<dbReference type="OrthoDB" id="278430at2759"/>
<organism evidence="5 6">
    <name type="scientific">Chrysodeixis includens</name>
    <name type="common">Soybean looper</name>
    <name type="synonym">Pseudoplusia includens</name>
    <dbReference type="NCBI Taxonomy" id="689277"/>
    <lineage>
        <taxon>Eukaryota</taxon>
        <taxon>Metazoa</taxon>
        <taxon>Ecdysozoa</taxon>
        <taxon>Arthropoda</taxon>
        <taxon>Hexapoda</taxon>
        <taxon>Insecta</taxon>
        <taxon>Pterygota</taxon>
        <taxon>Neoptera</taxon>
        <taxon>Endopterygota</taxon>
        <taxon>Lepidoptera</taxon>
        <taxon>Glossata</taxon>
        <taxon>Ditrysia</taxon>
        <taxon>Noctuoidea</taxon>
        <taxon>Noctuidae</taxon>
        <taxon>Plusiinae</taxon>
        <taxon>Chrysodeixis</taxon>
    </lineage>
</organism>
<keyword evidence="6" id="KW-1185">Reference proteome</keyword>
<dbReference type="PROSITE" id="PS51061">
    <property type="entry name" value="R3H"/>
    <property type="match status" value="1"/>
</dbReference>
<feature type="domain" description="SUZ" evidence="4">
    <location>
        <begin position="395"/>
        <end position="469"/>
    </location>
</feature>
<dbReference type="CDD" id="cd02642">
    <property type="entry name" value="R3H_encore_like"/>
    <property type="match status" value="1"/>
</dbReference>
<feature type="region of interest" description="Disordered" evidence="2">
    <location>
        <begin position="1"/>
        <end position="85"/>
    </location>
</feature>
<feature type="domain" description="R3H" evidence="3">
    <location>
        <begin position="328"/>
        <end position="391"/>
    </location>
</feature>
<feature type="region of interest" description="Disordered" evidence="2">
    <location>
        <begin position="434"/>
        <end position="455"/>
    </location>
</feature>
<feature type="region of interest" description="Disordered" evidence="2">
    <location>
        <begin position="1236"/>
        <end position="1269"/>
    </location>
</feature>
<evidence type="ECO:0000259" key="3">
    <source>
        <dbReference type="PROSITE" id="PS51061"/>
    </source>
</evidence>
<feature type="compositionally biased region" description="Basic and acidic residues" evidence="2">
    <location>
        <begin position="1"/>
        <end position="17"/>
    </location>
</feature>
<feature type="region of interest" description="Disordered" evidence="2">
    <location>
        <begin position="1072"/>
        <end position="1102"/>
    </location>
</feature>
<protein>
    <submittedName>
        <fullName evidence="5">Uncharacterized protein</fullName>
    </submittedName>
</protein>
<dbReference type="Pfam" id="PF12752">
    <property type="entry name" value="SUZ"/>
    <property type="match status" value="1"/>
</dbReference>
<feature type="region of interest" description="Disordered" evidence="2">
    <location>
        <begin position="545"/>
        <end position="581"/>
    </location>
</feature>
<reference evidence="5" key="1">
    <citation type="submission" date="2021-12" db="EMBL/GenBank/DDBJ databases">
        <authorList>
            <person name="King R."/>
        </authorList>
    </citation>
    <scope>NUCLEOTIDE SEQUENCE</scope>
</reference>
<accession>A0A9P0C1Y7</accession>
<feature type="compositionally biased region" description="Basic and acidic residues" evidence="2">
    <location>
        <begin position="1306"/>
        <end position="1315"/>
    </location>
</feature>
<feature type="compositionally biased region" description="Basic and acidic residues" evidence="2">
    <location>
        <begin position="1244"/>
        <end position="1267"/>
    </location>
</feature>
<dbReference type="InterPro" id="IPR036867">
    <property type="entry name" value="R3H_dom_sf"/>
</dbReference>
<dbReference type="EMBL" id="LR824032">
    <property type="protein sequence ID" value="CAH0599918.1"/>
    <property type="molecule type" value="Genomic_DNA"/>
</dbReference>
<gene>
    <name evidence="5" type="ORF">CINC_LOCUS9024</name>
</gene>
<feature type="region of interest" description="Disordered" evidence="2">
    <location>
        <begin position="1288"/>
        <end position="1315"/>
    </location>
</feature>
<feature type="region of interest" description="Disordered" evidence="2">
    <location>
        <begin position="130"/>
        <end position="174"/>
    </location>
</feature>
<dbReference type="PANTHER" id="PTHR15672">
    <property type="entry name" value="CAMP-REGULATED PHOSPHOPROTEIN 21 RELATED R3H DOMAIN CONTAINING PROTEIN"/>
    <property type="match status" value="1"/>
</dbReference>
<name>A0A9P0C1Y7_CHRIL</name>
<feature type="region of interest" description="Disordered" evidence="2">
    <location>
        <begin position="498"/>
        <end position="533"/>
    </location>
</feature>
<feature type="compositionally biased region" description="Gly residues" evidence="2">
    <location>
        <begin position="502"/>
        <end position="515"/>
    </location>
</feature>
<evidence type="ECO:0000313" key="6">
    <source>
        <dbReference type="Proteomes" id="UP001154114"/>
    </source>
</evidence>
<evidence type="ECO:0000256" key="2">
    <source>
        <dbReference type="SAM" id="MobiDB-lite"/>
    </source>
</evidence>